<dbReference type="GO" id="GO:2000042">
    <property type="term" value="P:negative regulation of double-strand break repair via homologous recombination"/>
    <property type="evidence" value="ECO:0007669"/>
    <property type="project" value="TreeGrafter"/>
</dbReference>
<dbReference type="GO" id="GO:0016607">
    <property type="term" value="C:nuclear speck"/>
    <property type="evidence" value="ECO:0007669"/>
    <property type="project" value="TreeGrafter"/>
</dbReference>
<dbReference type="GO" id="GO:0005829">
    <property type="term" value="C:cytosol"/>
    <property type="evidence" value="ECO:0007669"/>
    <property type="project" value="TreeGrafter"/>
</dbReference>
<dbReference type="GO" id="GO:0033045">
    <property type="term" value="P:regulation of sister chromatid segregation"/>
    <property type="evidence" value="ECO:0007669"/>
    <property type="project" value="TreeGrafter"/>
</dbReference>
<dbReference type="PANTHER" id="PTHR33962:SF1">
    <property type="entry name" value="RECQ-MEDIATED GENOME INSTABILITY PROTEIN 2"/>
    <property type="match status" value="1"/>
</dbReference>
<dbReference type="AlphaFoldDB" id="A0A9D4UR92"/>
<dbReference type="GO" id="GO:0006281">
    <property type="term" value="P:DNA repair"/>
    <property type="evidence" value="ECO:0007669"/>
    <property type="project" value="TreeGrafter"/>
</dbReference>
<dbReference type="PANTHER" id="PTHR33962">
    <property type="entry name" value="RECQ-MEDIATED GENOME INSTABILITY PROTEIN 2 RMI2"/>
    <property type="match status" value="1"/>
</dbReference>
<organism evidence="1 2">
    <name type="scientific">Adiantum capillus-veneris</name>
    <name type="common">Maidenhair fern</name>
    <dbReference type="NCBI Taxonomy" id="13818"/>
    <lineage>
        <taxon>Eukaryota</taxon>
        <taxon>Viridiplantae</taxon>
        <taxon>Streptophyta</taxon>
        <taxon>Embryophyta</taxon>
        <taxon>Tracheophyta</taxon>
        <taxon>Polypodiopsida</taxon>
        <taxon>Polypodiidae</taxon>
        <taxon>Polypodiales</taxon>
        <taxon>Pteridineae</taxon>
        <taxon>Pteridaceae</taxon>
        <taxon>Vittarioideae</taxon>
        <taxon>Adiantum</taxon>
    </lineage>
</organism>
<dbReference type="Gene3D" id="2.40.50.140">
    <property type="entry name" value="Nucleic acid-binding proteins"/>
    <property type="match status" value="1"/>
</dbReference>
<dbReference type="Pfam" id="PF16100">
    <property type="entry name" value="RMI2"/>
    <property type="match status" value="1"/>
</dbReference>
<dbReference type="OrthoDB" id="59690at2759"/>
<dbReference type="InterPro" id="IPR032245">
    <property type="entry name" value="RMI2"/>
</dbReference>
<proteinExistence type="predicted"/>
<gene>
    <name evidence="1" type="ORF">GOP47_0012561</name>
</gene>
<keyword evidence="2" id="KW-1185">Reference proteome</keyword>
<accession>A0A9D4UR92</accession>
<dbReference type="EMBL" id="JABFUD020000012">
    <property type="protein sequence ID" value="KAI5072455.1"/>
    <property type="molecule type" value="Genomic_DNA"/>
</dbReference>
<comment type="caution">
    <text evidence="1">The sequence shown here is derived from an EMBL/GenBank/DDBJ whole genome shotgun (WGS) entry which is preliminary data.</text>
</comment>
<evidence type="ECO:0000313" key="1">
    <source>
        <dbReference type="EMBL" id="KAI5072455.1"/>
    </source>
</evidence>
<sequence length="108" mass="12237">MHSREQYGLQFGRDQALASLAAGLEHERKLLLDDGSGVIELLFSKEIQDQHWKPGMYVLALGAYAVMNGASMLKVHKIVDLSSSPDREAMWYMEVIEAYNLFYVSSIR</sequence>
<protein>
    <submittedName>
        <fullName evidence="1">Uncharacterized protein</fullName>
    </submittedName>
</protein>
<dbReference type="Proteomes" id="UP000886520">
    <property type="component" value="Chromosome 12"/>
</dbReference>
<reference evidence="1" key="1">
    <citation type="submission" date="2021-01" db="EMBL/GenBank/DDBJ databases">
        <title>Adiantum capillus-veneris genome.</title>
        <authorList>
            <person name="Fang Y."/>
            <person name="Liao Q."/>
        </authorList>
    </citation>
    <scope>NUCLEOTIDE SEQUENCE</scope>
    <source>
        <strain evidence="1">H3</strain>
        <tissue evidence="1">Leaf</tissue>
    </source>
</reference>
<dbReference type="GO" id="GO:0043007">
    <property type="term" value="P:maintenance of rDNA"/>
    <property type="evidence" value="ECO:0007669"/>
    <property type="project" value="TreeGrafter"/>
</dbReference>
<name>A0A9D4UR92_ADICA</name>
<evidence type="ECO:0000313" key="2">
    <source>
        <dbReference type="Proteomes" id="UP000886520"/>
    </source>
</evidence>
<dbReference type="InterPro" id="IPR012340">
    <property type="entry name" value="NA-bd_OB-fold"/>
</dbReference>